<proteinExistence type="predicted"/>
<protein>
    <submittedName>
        <fullName evidence="2">Uncharacterized protein</fullName>
    </submittedName>
</protein>
<evidence type="ECO:0000256" key="1">
    <source>
        <dbReference type="SAM" id="Phobius"/>
    </source>
</evidence>
<keyword evidence="1" id="KW-1133">Transmembrane helix</keyword>
<feature type="transmembrane region" description="Helical" evidence="1">
    <location>
        <begin position="94"/>
        <end position="111"/>
    </location>
</feature>
<sequence length="125" mass="13826">MDTQPIGPKAHGAIDYGFVTLQALAPHLFGLKGSAKTLCYAFAGAQGLLNAFTDQPFALKRLVSFRVHGQLETPFVPSLLLLPWATGALRQRKARRYFVSFFVVALANYLLTDYKANERPNGQKK</sequence>
<reference evidence="3" key="1">
    <citation type="submission" date="2017-06" db="EMBL/GenBank/DDBJ databases">
        <authorList>
            <person name="Varghese N."/>
            <person name="Submissions S."/>
        </authorList>
    </citation>
    <scope>NUCLEOTIDE SEQUENCE [LARGE SCALE GENOMIC DNA]</scope>
    <source>
        <strain evidence="3">DSM 28041</strain>
    </source>
</reference>
<keyword evidence="1" id="KW-0812">Transmembrane</keyword>
<name>A0A238X9T9_9BACT</name>
<dbReference type="EMBL" id="FZNS01000003">
    <property type="protein sequence ID" value="SNR54619.1"/>
    <property type="molecule type" value="Genomic_DNA"/>
</dbReference>
<evidence type="ECO:0000313" key="3">
    <source>
        <dbReference type="Proteomes" id="UP000198310"/>
    </source>
</evidence>
<dbReference type="AlphaFoldDB" id="A0A238X9T9"/>
<organism evidence="2 3">
    <name type="scientific">Hymenobacter mucosus</name>
    <dbReference type="NCBI Taxonomy" id="1411120"/>
    <lineage>
        <taxon>Bacteria</taxon>
        <taxon>Pseudomonadati</taxon>
        <taxon>Bacteroidota</taxon>
        <taxon>Cytophagia</taxon>
        <taxon>Cytophagales</taxon>
        <taxon>Hymenobacteraceae</taxon>
        <taxon>Hymenobacter</taxon>
    </lineage>
</organism>
<keyword evidence="1" id="KW-0472">Membrane</keyword>
<dbReference type="Proteomes" id="UP000198310">
    <property type="component" value="Unassembled WGS sequence"/>
</dbReference>
<keyword evidence="3" id="KW-1185">Reference proteome</keyword>
<gene>
    <name evidence="2" type="ORF">SAMN06269173_103549</name>
</gene>
<dbReference type="RefSeq" id="WP_089332504.1">
    <property type="nucleotide sequence ID" value="NZ_FZNS01000003.1"/>
</dbReference>
<evidence type="ECO:0000313" key="2">
    <source>
        <dbReference type="EMBL" id="SNR54619.1"/>
    </source>
</evidence>
<accession>A0A238X9T9</accession>